<keyword evidence="1" id="KW-1133">Transmembrane helix</keyword>
<sequence>MHKQYYLLLCNKIQFKHLAIYFSVFLSLSSCFLWGGADTFVSQVYIDILATISTALLVILMFYYYINRVRYLSLTLLFAFVFSLIIGLPSIYLTILKTQIMGLK</sequence>
<feature type="transmembrane region" description="Helical" evidence="1">
    <location>
        <begin position="72"/>
        <end position="95"/>
    </location>
</feature>
<feature type="transmembrane region" description="Helical" evidence="1">
    <location>
        <begin position="20"/>
        <end position="37"/>
    </location>
</feature>
<feature type="transmembrane region" description="Helical" evidence="1">
    <location>
        <begin position="44"/>
        <end position="66"/>
    </location>
</feature>
<evidence type="ECO:0000256" key="1">
    <source>
        <dbReference type="SAM" id="Phobius"/>
    </source>
</evidence>
<reference evidence="2 3" key="1">
    <citation type="submission" date="2018-06" db="EMBL/GenBank/DDBJ databases">
        <authorList>
            <consortium name="Pathogen Informatics"/>
            <person name="Doyle S."/>
        </authorList>
    </citation>
    <scope>NUCLEOTIDE SEQUENCE [LARGE SCALE GENOMIC DNA]</scope>
    <source>
        <strain evidence="2 3">NCTC9073</strain>
    </source>
</reference>
<dbReference type="EMBL" id="UASD01000010">
    <property type="protein sequence ID" value="SPX20032.1"/>
    <property type="molecule type" value="Genomic_DNA"/>
</dbReference>
<organism evidence="2 3">
    <name type="scientific">Escherichia coli</name>
    <dbReference type="NCBI Taxonomy" id="562"/>
    <lineage>
        <taxon>Bacteria</taxon>
        <taxon>Pseudomonadati</taxon>
        <taxon>Pseudomonadota</taxon>
        <taxon>Gammaproteobacteria</taxon>
        <taxon>Enterobacterales</taxon>
        <taxon>Enterobacteriaceae</taxon>
        <taxon>Escherichia</taxon>
    </lineage>
</organism>
<keyword evidence="1" id="KW-0472">Membrane</keyword>
<name>A0A2X1NDV1_ECOLX</name>
<proteinExistence type="predicted"/>
<accession>A0A2X1NDV1</accession>
<dbReference type="Proteomes" id="UP000250780">
    <property type="component" value="Unassembled WGS sequence"/>
</dbReference>
<dbReference type="AlphaFoldDB" id="A0A2X1NDV1"/>
<evidence type="ECO:0000313" key="2">
    <source>
        <dbReference type="EMBL" id="SPX20032.1"/>
    </source>
</evidence>
<dbReference type="PROSITE" id="PS51257">
    <property type="entry name" value="PROKAR_LIPOPROTEIN"/>
    <property type="match status" value="1"/>
</dbReference>
<keyword evidence="1" id="KW-0812">Transmembrane</keyword>
<evidence type="ECO:0000313" key="3">
    <source>
        <dbReference type="Proteomes" id="UP000250780"/>
    </source>
</evidence>
<protein>
    <submittedName>
        <fullName evidence="2">O-antigen polymerase</fullName>
    </submittedName>
</protein>
<gene>
    <name evidence="2" type="primary">wzy_2</name>
    <name evidence="2" type="ORF">NCTC9073_06188</name>
</gene>